<dbReference type="InterPro" id="IPR000160">
    <property type="entry name" value="GGDEF_dom"/>
</dbReference>
<keyword evidence="4 12" id="KW-0812">Transmembrane</keyword>
<dbReference type="Pfam" id="PF00990">
    <property type="entry name" value="GGDEF"/>
    <property type="match status" value="1"/>
</dbReference>
<dbReference type="SMART" id="SM00267">
    <property type="entry name" value="GGDEF"/>
    <property type="match status" value="1"/>
</dbReference>
<dbReference type="NCBIfam" id="TIGR00254">
    <property type="entry name" value="GGDEF"/>
    <property type="match status" value="1"/>
</dbReference>
<dbReference type="SUPFAM" id="SSF55785">
    <property type="entry name" value="PYP-like sensor domain (PAS domain)"/>
    <property type="match status" value="1"/>
</dbReference>
<dbReference type="PROSITE" id="PS50887">
    <property type="entry name" value="GGDEF"/>
    <property type="match status" value="1"/>
</dbReference>
<keyword evidence="3" id="KW-0808">Transferase</keyword>
<protein>
    <submittedName>
        <fullName evidence="14">Diguanylate cyclase (GGDEF) domain-containing protein</fullName>
    </submittedName>
</protein>
<dbReference type="Gene3D" id="2.10.70.100">
    <property type="match status" value="1"/>
</dbReference>
<dbReference type="InterPro" id="IPR052163">
    <property type="entry name" value="DGC-Regulatory_Protein"/>
</dbReference>
<dbReference type="FunFam" id="3.30.70.270:FF:000001">
    <property type="entry name" value="Diguanylate cyclase domain protein"/>
    <property type="match status" value="1"/>
</dbReference>
<keyword evidence="9" id="KW-0902">Two-component regulatory system</keyword>
<proteinExistence type="predicted"/>
<dbReference type="Proteomes" id="UP000199229">
    <property type="component" value="Unassembled WGS sequence"/>
</dbReference>
<evidence type="ECO:0000313" key="14">
    <source>
        <dbReference type="EMBL" id="SFH14195.1"/>
    </source>
</evidence>
<feature type="transmembrane region" description="Helical" evidence="12">
    <location>
        <begin position="42"/>
        <end position="61"/>
    </location>
</feature>
<dbReference type="InterPro" id="IPR038318">
    <property type="entry name" value="KdpD_sf"/>
</dbReference>
<dbReference type="InterPro" id="IPR029787">
    <property type="entry name" value="Nucleotide_cyclase"/>
</dbReference>
<dbReference type="PANTHER" id="PTHR46663">
    <property type="entry name" value="DIGUANYLATE CYCLASE DGCT-RELATED"/>
    <property type="match status" value="1"/>
</dbReference>
<evidence type="ECO:0000259" key="13">
    <source>
        <dbReference type="PROSITE" id="PS50887"/>
    </source>
</evidence>
<keyword evidence="6" id="KW-0418">Kinase</keyword>
<dbReference type="AlphaFoldDB" id="A0A1I2XLB6"/>
<feature type="transmembrane region" description="Helical" evidence="12">
    <location>
        <begin position="73"/>
        <end position="106"/>
    </location>
</feature>
<evidence type="ECO:0000256" key="11">
    <source>
        <dbReference type="SAM" id="MobiDB-lite"/>
    </source>
</evidence>
<comment type="subcellular location">
    <subcellularLocation>
        <location evidence="1">Membrane</location>
        <topology evidence="1">Multi-pass membrane protein</topology>
    </subcellularLocation>
</comment>
<dbReference type="Gene3D" id="1.20.120.620">
    <property type="entry name" value="Backbone structure of the membrane domain of e. Coli histidine kinase receptor kdpd"/>
    <property type="match status" value="1"/>
</dbReference>
<dbReference type="PANTHER" id="PTHR46663:SF3">
    <property type="entry name" value="SLL0267 PROTEIN"/>
    <property type="match status" value="1"/>
</dbReference>
<sequence>MTDIETRQASDRLAASKPPSRGRTEPFSTPPLSVPPYRQPRVAIPAGVTAFLAAFFVRDAIHPHLPPGFPFLTFFPAVILSTYLCGAVAGLVCATLSGLAAWYFFIPPLHTFAVDETVLTALGLYAAVVGINILLIHLMQRAVAELTRTEAAARALLDQRGHLASELERETELRRMHERLAEHSLLLDLALKAADAGTWHYSVASGRALLSAEMARQHGLGDAEIEVDLRQDWQPLVHPDDAARTLADLEGAIAARGTFVSDFRIPLPTGDTHWLSCIGRVETGPAGEADWVVGLTLDVTVRKLAECRSEHLARHDPLTGLPNRMQFQECFLQEIARVKRGGPPFALLCLDLDRFKAVNDTLGHAAGDALLMIVADRLRSVVRTEDTVARLGGDEFVVIQIGATGTNDTRVLSERIAEAIAAPLEIEGHPVEIGVSIGLALVPHDGVDPDAVYRVADRALYRAKAEGGRLRPPSA</sequence>
<evidence type="ECO:0000256" key="2">
    <source>
        <dbReference type="ARBA" id="ARBA00022553"/>
    </source>
</evidence>
<dbReference type="InterPro" id="IPR043128">
    <property type="entry name" value="Rev_trsase/Diguanyl_cyclase"/>
</dbReference>
<dbReference type="Gene3D" id="3.30.70.270">
    <property type="match status" value="1"/>
</dbReference>
<feature type="region of interest" description="Disordered" evidence="11">
    <location>
        <begin position="1"/>
        <end position="34"/>
    </location>
</feature>
<dbReference type="GO" id="GO:0016020">
    <property type="term" value="C:membrane"/>
    <property type="evidence" value="ECO:0007669"/>
    <property type="project" value="UniProtKB-SubCell"/>
</dbReference>
<evidence type="ECO:0000256" key="7">
    <source>
        <dbReference type="ARBA" id="ARBA00022840"/>
    </source>
</evidence>
<keyword evidence="7" id="KW-0067">ATP-binding</keyword>
<evidence type="ECO:0000256" key="5">
    <source>
        <dbReference type="ARBA" id="ARBA00022741"/>
    </source>
</evidence>
<evidence type="ECO:0000256" key="12">
    <source>
        <dbReference type="SAM" id="Phobius"/>
    </source>
</evidence>
<dbReference type="EMBL" id="FOPM01000049">
    <property type="protein sequence ID" value="SFH14195.1"/>
    <property type="molecule type" value="Genomic_DNA"/>
</dbReference>
<organism evidence="14 15">
    <name type="scientific">Methylobacterium gossipiicola</name>
    <dbReference type="NCBI Taxonomy" id="582675"/>
    <lineage>
        <taxon>Bacteria</taxon>
        <taxon>Pseudomonadati</taxon>
        <taxon>Pseudomonadota</taxon>
        <taxon>Alphaproteobacteria</taxon>
        <taxon>Hyphomicrobiales</taxon>
        <taxon>Methylobacteriaceae</taxon>
        <taxon>Methylobacterium</taxon>
    </lineage>
</organism>
<feature type="transmembrane region" description="Helical" evidence="12">
    <location>
        <begin position="118"/>
        <end position="138"/>
    </location>
</feature>
<dbReference type="Pfam" id="PF13493">
    <property type="entry name" value="DUF4118"/>
    <property type="match status" value="1"/>
</dbReference>
<dbReference type="CDD" id="cd01949">
    <property type="entry name" value="GGDEF"/>
    <property type="match status" value="1"/>
</dbReference>
<evidence type="ECO:0000256" key="1">
    <source>
        <dbReference type="ARBA" id="ARBA00004141"/>
    </source>
</evidence>
<evidence type="ECO:0000256" key="10">
    <source>
        <dbReference type="ARBA" id="ARBA00023136"/>
    </source>
</evidence>
<dbReference type="STRING" id="582675.SAMN05192565_1495"/>
<keyword evidence="15" id="KW-1185">Reference proteome</keyword>
<evidence type="ECO:0000256" key="6">
    <source>
        <dbReference type="ARBA" id="ARBA00022777"/>
    </source>
</evidence>
<name>A0A1I2XLB6_9HYPH</name>
<feature type="domain" description="GGDEF" evidence="13">
    <location>
        <begin position="343"/>
        <end position="475"/>
    </location>
</feature>
<dbReference type="GO" id="GO:0016301">
    <property type="term" value="F:kinase activity"/>
    <property type="evidence" value="ECO:0007669"/>
    <property type="project" value="UniProtKB-KW"/>
</dbReference>
<dbReference type="InterPro" id="IPR013655">
    <property type="entry name" value="PAS_fold_3"/>
</dbReference>
<accession>A0A1I2XLB6</accession>
<dbReference type="InterPro" id="IPR025201">
    <property type="entry name" value="KdpD_TM"/>
</dbReference>
<reference evidence="15" key="1">
    <citation type="submission" date="2016-10" db="EMBL/GenBank/DDBJ databases">
        <authorList>
            <person name="Varghese N."/>
            <person name="Submissions S."/>
        </authorList>
    </citation>
    <scope>NUCLEOTIDE SEQUENCE [LARGE SCALE GENOMIC DNA]</scope>
    <source>
        <strain evidence="15">Gh-105</strain>
    </source>
</reference>
<evidence type="ECO:0000313" key="15">
    <source>
        <dbReference type="Proteomes" id="UP000199229"/>
    </source>
</evidence>
<dbReference type="SUPFAM" id="SSF55073">
    <property type="entry name" value="Nucleotide cyclase"/>
    <property type="match status" value="1"/>
</dbReference>
<keyword evidence="10 12" id="KW-0472">Membrane</keyword>
<evidence type="ECO:0000256" key="3">
    <source>
        <dbReference type="ARBA" id="ARBA00022679"/>
    </source>
</evidence>
<dbReference type="Gene3D" id="3.30.450.20">
    <property type="entry name" value="PAS domain"/>
    <property type="match status" value="1"/>
</dbReference>
<dbReference type="Pfam" id="PF08447">
    <property type="entry name" value="PAS_3"/>
    <property type="match status" value="1"/>
</dbReference>
<dbReference type="GO" id="GO:0005524">
    <property type="term" value="F:ATP binding"/>
    <property type="evidence" value="ECO:0007669"/>
    <property type="project" value="UniProtKB-KW"/>
</dbReference>
<keyword evidence="2" id="KW-0597">Phosphoprotein</keyword>
<gene>
    <name evidence="14" type="ORF">SAMN05192565_1495</name>
</gene>
<feature type="compositionally biased region" description="Basic and acidic residues" evidence="11">
    <location>
        <begin position="1"/>
        <end position="10"/>
    </location>
</feature>
<keyword evidence="8 12" id="KW-1133">Transmembrane helix</keyword>
<evidence type="ECO:0000256" key="8">
    <source>
        <dbReference type="ARBA" id="ARBA00022989"/>
    </source>
</evidence>
<dbReference type="InterPro" id="IPR035965">
    <property type="entry name" value="PAS-like_dom_sf"/>
</dbReference>
<evidence type="ECO:0000256" key="4">
    <source>
        <dbReference type="ARBA" id="ARBA00022692"/>
    </source>
</evidence>
<keyword evidence="5" id="KW-0547">Nucleotide-binding</keyword>
<evidence type="ECO:0000256" key="9">
    <source>
        <dbReference type="ARBA" id="ARBA00023012"/>
    </source>
</evidence>
<dbReference type="GO" id="GO:0000160">
    <property type="term" value="P:phosphorelay signal transduction system"/>
    <property type="evidence" value="ECO:0007669"/>
    <property type="project" value="UniProtKB-KW"/>
</dbReference>